<reference evidence="3" key="2">
    <citation type="submission" date="2023-05" db="EMBL/GenBank/DDBJ databases">
        <authorList>
            <person name="Schelkunov M.I."/>
        </authorList>
    </citation>
    <scope>NUCLEOTIDE SEQUENCE</scope>
    <source>
        <strain evidence="3">Hsosn_3</strain>
        <tissue evidence="3">Leaf</tissue>
    </source>
</reference>
<evidence type="ECO:0000313" key="4">
    <source>
        <dbReference type="Proteomes" id="UP001237642"/>
    </source>
</evidence>
<evidence type="ECO:0000313" key="3">
    <source>
        <dbReference type="EMBL" id="KAK1400046.1"/>
    </source>
</evidence>
<accession>A0AAD8JCD1</accession>
<dbReference type="EMBL" id="JAUIZM010000002">
    <property type="protein sequence ID" value="KAK1400046.1"/>
    <property type="molecule type" value="Genomic_DNA"/>
</dbReference>
<evidence type="ECO:0000256" key="2">
    <source>
        <dbReference type="SAM" id="MobiDB-lite"/>
    </source>
</evidence>
<dbReference type="AlphaFoldDB" id="A0AAD8JCD1"/>
<dbReference type="GO" id="GO:0006355">
    <property type="term" value="P:regulation of DNA-templated transcription"/>
    <property type="evidence" value="ECO:0007669"/>
    <property type="project" value="InterPro"/>
</dbReference>
<dbReference type="GO" id="GO:0003712">
    <property type="term" value="F:transcription coregulator activity"/>
    <property type="evidence" value="ECO:0007669"/>
    <property type="project" value="InterPro"/>
</dbReference>
<keyword evidence="1" id="KW-0539">Nucleus</keyword>
<dbReference type="Proteomes" id="UP001237642">
    <property type="component" value="Unassembled WGS sequence"/>
</dbReference>
<evidence type="ECO:0000256" key="1">
    <source>
        <dbReference type="ARBA" id="ARBA00023242"/>
    </source>
</evidence>
<sequence length="434" mass="49003">MPRPGPKPYECVRRAWHSDRHQPIRGSIIQQIFRVVNGKHSVVTKGNREWQEKLPIVVFKAEEIMYSKANSEVEYMDLETIWDRVNEAINIIIRRDESTETGDLLPPCVEAALNLGCVPVRASRSQRHNNPRTYLTPRTQDSASLPPKVLDSSTQGRIPTSRPLHCVNQIPTSRPLQCGDQSIEERPGTVNLSNSMLDSNRRAMQNNRSEPTSSSKFPAAYETFPSARKKQFIPTEANTSANVGHVYPLHSGTHFQPEVPWPGLKNSNNVIVGTPVYPLIEPVNRGRFQNLYPCQEDDNAFSRVTHVDTSNKQQEVFEQTECDLSLRLGLFSDPCLNRGKGLASDIDIAGLHSSHDRGQLLDLNSTQSKEYTFFPTERANDSLELSSSSRNFEGQVQSAEVANRKRSNVDDGQIFWQQEPTPNRFSGRMRWPGL</sequence>
<dbReference type="InterPro" id="IPR036529">
    <property type="entry name" value="KIX_dom_sf"/>
</dbReference>
<feature type="region of interest" description="Disordered" evidence="2">
    <location>
        <begin position="123"/>
        <end position="194"/>
    </location>
</feature>
<dbReference type="PANTHER" id="PTHR35300">
    <property type="entry name" value="COACTIVATOR CBP, KIX DOMAIN-CONTAINING PROTEIN-RELATED"/>
    <property type="match status" value="1"/>
</dbReference>
<reference evidence="3" key="1">
    <citation type="submission" date="2023-02" db="EMBL/GenBank/DDBJ databases">
        <title>Genome of toxic invasive species Heracleum sosnowskyi carries increased number of genes despite the absence of recent whole-genome duplications.</title>
        <authorList>
            <person name="Schelkunov M."/>
            <person name="Shtratnikova V."/>
            <person name="Makarenko M."/>
            <person name="Klepikova A."/>
            <person name="Omelchenko D."/>
            <person name="Novikova G."/>
            <person name="Obukhova E."/>
            <person name="Bogdanov V."/>
            <person name="Penin A."/>
            <person name="Logacheva M."/>
        </authorList>
    </citation>
    <scope>NUCLEOTIDE SEQUENCE</scope>
    <source>
        <strain evidence="3">Hsosn_3</strain>
        <tissue evidence="3">Leaf</tissue>
    </source>
</reference>
<comment type="caution">
    <text evidence="3">The sequence shown here is derived from an EMBL/GenBank/DDBJ whole genome shotgun (WGS) entry which is preliminary data.</text>
</comment>
<protein>
    <submittedName>
        <fullName evidence="3">Deoxyguanosinetriphosphate triphosphohydrolase protein</fullName>
    </submittedName>
</protein>
<name>A0AAD8JCD1_9APIA</name>
<organism evidence="3 4">
    <name type="scientific">Heracleum sosnowskyi</name>
    <dbReference type="NCBI Taxonomy" id="360622"/>
    <lineage>
        <taxon>Eukaryota</taxon>
        <taxon>Viridiplantae</taxon>
        <taxon>Streptophyta</taxon>
        <taxon>Embryophyta</taxon>
        <taxon>Tracheophyta</taxon>
        <taxon>Spermatophyta</taxon>
        <taxon>Magnoliopsida</taxon>
        <taxon>eudicotyledons</taxon>
        <taxon>Gunneridae</taxon>
        <taxon>Pentapetalae</taxon>
        <taxon>asterids</taxon>
        <taxon>campanulids</taxon>
        <taxon>Apiales</taxon>
        <taxon>Apiaceae</taxon>
        <taxon>Apioideae</taxon>
        <taxon>apioid superclade</taxon>
        <taxon>Tordylieae</taxon>
        <taxon>Tordyliinae</taxon>
        <taxon>Heracleum</taxon>
    </lineage>
</organism>
<dbReference type="PANTHER" id="PTHR35300:SF4">
    <property type="entry name" value="HISTONE ACETYLTRANSFERASE"/>
    <property type="match status" value="1"/>
</dbReference>
<gene>
    <name evidence="3" type="ORF">POM88_009909</name>
</gene>
<feature type="compositionally biased region" description="Polar residues" evidence="2">
    <location>
        <begin position="131"/>
        <end position="143"/>
    </location>
</feature>
<keyword evidence="4" id="KW-1185">Reference proteome</keyword>
<proteinExistence type="predicted"/>
<dbReference type="Gene3D" id="1.10.246.20">
    <property type="entry name" value="Coactivator CBP, KIX domain"/>
    <property type="match status" value="1"/>
</dbReference>